<feature type="domain" description="RNA polymerase sigma-70 region 4" evidence="6">
    <location>
        <begin position="157"/>
        <end position="206"/>
    </location>
</feature>
<evidence type="ECO:0000313" key="8">
    <source>
        <dbReference type="Proteomes" id="UP000004067"/>
    </source>
</evidence>
<dbReference type="InterPro" id="IPR007627">
    <property type="entry name" value="RNA_pol_sigma70_r2"/>
</dbReference>
<dbReference type="CDD" id="cd06171">
    <property type="entry name" value="Sigma70_r4"/>
    <property type="match status" value="1"/>
</dbReference>
<dbReference type="PANTHER" id="PTHR30385">
    <property type="entry name" value="SIGMA FACTOR F FLAGELLAR"/>
    <property type="match status" value="1"/>
</dbReference>
<evidence type="ECO:0000256" key="2">
    <source>
        <dbReference type="ARBA" id="ARBA00023082"/>
    </source>
</evidence>
<proteinExistence type="predicted"/>
<dbReference type="GO" id="GO:0016987">
    <property type="term" value="F:sigma factor activity"/>
    <property type="evidence" value="ECO:0007669"/>
    <property type="project" value="UniProtKB-KW"/>
</dbReference>
<evidence type="ECO:0000256" key="4">
    <source>
        <dbReference type="ARBA" id="ARBA00023163"/>
    </source>
</evidence>
<evidence type="ECO:0000259" key="5">
    <source>
        <dbReference type="Pfam" id="PF04542"/>
    </source>
</evidence>
<dbReference type="NCBIfam" id="TIGR02937">
    <property type="entry name" value="sigma70-ECF"/>
    <property type="match status" value="1"/>
</dbReference>
<dbReference type="InterPro" id="IPR013324">
    <property type="entry name" value="RNA_pol_sigma_r3/r4-like"/>
</dbReference>
<keyword evidence="3" id="KW-0238">DNA-binding</keyword>
<dbReference type="Gene3D" id="1.10.1740.10">
    <property type="match status" value="1"/>
</dbReference>
<keyword evidence="2" id="KW-0731">Sigma factor</keyword>
<feature type="domain" description="RNA polymerase sigma-70 region 2" evidence="5">
    <location>
        <begin position="58"/>
        <end position="113"/>
    </location>
</feature>
<protein>
    <submittedName>
        <fullName evidence="7">RNA polymerase, sigma-24 subunit, ECF subfamily protein</fullName>
    </submittedName>
</protein>
<dbReference type="EMBL" id="AFHQ01000009">
    <property type="protein sequence ID" value="EGK61981.1"/>
    <property type="molecule type" value="Genomic_DNA"/>
</dbReference>
<dbReference type="HOGENOM" id="CLU_107557_0_0_9"/>
<evidence type="ECO:0000313" key="7">
    <source>
        <dbReference type="EMBL" id="EGK61981.1"/>
    </source>
</evidence>
<keyword evidence="4" id="KW-0804">Transcription</keyword>
<sequence>MRERNEEMLPRPARWEHAPLTKAEEDAVIARAVRGEAGAMAEMHARYRGLIVNESRASYLRNAALAADAESIALLAFIEALHDYDPKHGAPFAGFVKGRVHHALYTEFRRERRLWERTCHPEQDADARDAWERCGGADDAAERADLRLLVRGLLRSAMHRLTEREKEILSLHYFRDLTLRHIAALLGTSASAVSKSKANLLRKLREGAGMEGLAPA</sequence>
<dbReference type="InterPro" id="IPR014284">
    <property type="entry name" value="RNA_pol_sigma-70_dom"/>
</dbReference>
<accession>F5RJF6</accession>
<dbReference type="InterPro" id="IPR013325">
    <property type="entry name" value="RNA_pol_sigma_r2"/>
</dbReference>
<dbReference type="GO" id="GO:0006352">
    <property type="term" value="P:DNA-templated transcription initiation"/>
    <property type="evidence" value="ECO:0007669"/>
    <property type="project" value="InterPro"/>
</dbReference>
<dbReference type="Proteomes" id="UP000004067">
    <property type="component" value="Unassembled WGS sequence"/>
</dbReference>
<dbReference type="AlphaFoldDB" id="F5RJF6"/>
<dbReference type="Gene3D" id="1.20.140.160">
    <property type="match status" value="1"/>
</dbReference>
<keyword evidence="8" id="KW-1185">Reference proteome</keyword>
<dbReference type="InterPro" id="IPR007630">
    <property type="entry name" value="RNA_pol_sigma70_r4"/>
</dbReference>
<organism evidence="7 8">
    <name type="scientific">Centipeda periodontii DSM 2778</name>
    <dbReference type="NCBI Taxonomy" id="888060"/>
    <lineage>
        <taxon>Bacteria</taxon>
        <taxon>Bacillati</taxon>
        <taxon>Bacillota</taxon>
        <taxon>Negativicutes</taxon>
        <taxon>Selenomonadales</taxon>
        <taxon>Selenomonadaceae</taxon>
        <taxon>Centipeda</taxon>
    </lineage>
</organism>
<dbReference type="RefSeq" id="WP_006305222.1">
    <property type="nucleotide sequence ID" value="NZ_GL892076.1"/>
</dbReference>
<dbReference type="SUPFAM" id="SSF88946">
    <property type="entry name" value="Sigma2 domain of RNA polymerase sigma factors"/>
    <property type="match status" value="1"/>
</dbReference>
<dbReference type="eggNOG" id="COG1595">
    <property type="taxonomic scope" value="Bacteria"/>
</dbReference>
<evidence type="ECO:0000256" key="1">
    <source>
        <dbReference type="ARBA" id="ARBA00023015"/>
    </source>
</evidence>
<evidence type="ECO:0000256" key="3">
    <source>
        <dbReference type="ARBA" id="ARBA00023125"/>
    </source>
</evidence>
<gene>
    <name evidence="7" type="ORF">HMPREF9081_0391</name>
</gene>
<dbReference type="SUPFAM" id="SSF88659">
    <property type="entry name" value="Sigma3 and sigma4 domains of RNA polymerase sigma factors"/>
    <property type="match status" value="1"/>
</dbReference>
<keyword evidence="1" id="KW-0805">Transcription regulation</keyword>
<comment type="caution">
    <text evidence="7">The sequence shown here is derived from an EMBL/GenBank/DDBJ whole genome shotgun (WGS) entry which is preliminary data.</text>
</comment>
<dbReference type="Pfam" id="PF04542">
    <property type="entry name" value="Sigma70_r2"/>
    <property type="match status" value="1"/>
</dbReference>
<dbReference type="STRING" id="888060.HMPREF9081_0391"/>
<dbReference type="Pfam" id="PF04545">
    <property type="entry name" value="Sigma70_r4"/>
    <property type="match status" value="1"/>
</dbReference>
<evidence type="ECO:0000259" key="6">
    <source>
        <dbReference type="Pfam" id="PF04545"/>
    </source>
</evidence>
<dbReference type="GO" id="GO:0003677">
    <property type="term" value="F:DNA binding"/>
    <property type="evidence" value="ECO:0007669"/>
    <property type="project" value="UniProtKB-KW"/>
</dbReference>
<reference evidence="7 8" key="1">
    <citation type="submission" date="2011-04" db="EMBL/GenBank/DDBJ databases">
        <authorList>
            <person name="Muzny D."/>
            <person name="Qin X."/>
            <person name="Deng J."/>
            <person name="Jiang H."/>
            <person name="Liu Y."/>
            <person name="Qu J."/>
            <person name="Song X.-Z."/>
            <person name="Zhang L."/>
            <person name="Thornton R."/>
            <person name="Coyle M."/>
            <person name="Francisco L."/>
            <person name="Jackson L."/>
            <person name="Javaid M."/>
            <person name="Korchina V."/>
            <person name="Kovar C."/>
            <person name="Mata R."/>
            <person name="Mathew T."/>
            <person name="Ngo R."/>
            <person name="Nguyen L."/>
            <person name="Nguyen N."/>
            <person name="Okwuonu G."/>
            <person name="Ongeri F."/>
            <person name="Pham C."/>
            <person name="Simmons D."/>
            <person name="Wilczek-Boney K."/>
            <person name="Hale W."/>
            <person name="Jakkamsetti A."/>
            <person name="Pham P."/>
            <person name="Ruth R."/>
            <person name="San Lucas F."/>
            <person name="Warren J."/>
            <person name="Zhang J."/>
            <person name="Zhao Z."/>
            <person name="Zhou C."/>
            <person name="Zhu D."/>
            <person name="Lee S."/>
            <person name="Bess C."/>
            <person name="Blankenburg K."/>
            <person name="Forbes L."/>
            <person name="Fu Q."/>
            <person name="Gubbala S."/>
            <person name="Hirani K."/>
            <person name="Jayaseelan J.C."/>
            <person name="Lara F."/>
            <person name="Munidasa M."/>
            <person name="Palculict T."/>
            <person name="Patil S."/>
            <person name="Pu L.-L."/>
            <person name="Saada N."/>
            <person name="Tang L."/>
            <person name="Weissenberger G."/>
            <person name="Zhu Y."/>
            <person name="Hemphill L."/>
            <person name="Shang Y."/>
            <person name="Youmans B."/>
            <person name="Ayvaz T."/>
            <person name="Ross M."/>
            <person name="Santibanez J."/>
            <person name="Aqrawi P."/>
            <person name="Gross S."/>
            <person name="Joshi V."/>
            <person name="Fowler G."/>
            <person name="Nazareth L."/>
            <person name="Reid J."/>
            <person name="Worley K."/>
            <person name="Petrosino J."/>
            <person name="Highlander S."/>
            <person name="Gibbs R."/>
        </authorList>
    </citation>
    <scope>NUCLEOTIDE SEQUENCE [LARGE SCALE GENOMIC DNA]</scope>
    <source>
        <strain evidence="7 8">DSM 2778</strain>
    </source>
</reference>
<name>F5RJF6_9FIRM</name>